<comment type="cofactor">
    <cofactor evidence="1">
        <name>Mg(2+)</name>
        <dbReference type="ChEBI" id="CHEBI:18420"/>
    </cofactor>
</comment>
<dbReference type="Gene3D" id="1.25.40.120">
    <property type="entry name" value="Protein prenylyltransferase"/>
    <property type="match status" value="1"/>
</dbReference>
<keyword evidence="15" id="KW-1185">Reference proteome</keyword>
<evidence type="ECO:0000256" key="8">
    <source>
        <dbReference type="ARBA" id="ARBA00022842"/>
    </source>
</evidence>
<evidence type="ECO:0000313" key="15">
    <source>
        <dbReference type="Proteomes" id="UP000241769"/>
    </source>
</evidence>
<keyword evidence="6" id="KW-0808">Transferase</keyword>
<organism evidence="14 15">
    <name type="scientific">Planoprotostelium fungivorum</name>
    <dbReference type="NCBI Taxonomy" id="1890364"/>
    <lineage>
        <taxon>Eukaryota</taxon>
        <taxon>Amoebozoa</taxon>
        <taxon>Evosea</taxon>
        <taxon>Variosea</taxon>
        <taxon>Cavosteliida</taxon>
        <taxon>Cavosteliaceae</taxon>
        <taxon>Planoprotostelium</taxon>
    </lineage>
</organism>
<dbReference type="PANTHER" id="PTHR11129">
    <property type="entry name" value="PROTEIN FARNESYLTRANSFERASE ALPHA SUBUNIT/RAB GERANYLGERANYL TRANSFERASE ALPHA SUBUNIT"/>
    <property type="match status" value="1"/>
</dbReference>
<dbReference type="OrthoDB" id="272289at2759"/>
<evidence type="ECO:0000256" key="3">
    <source>
        <dbReference type="ARBA" id="ARBA00012700"/>
    </source>
</evidence>
<proteinExistence type="inferred from homology"/>
<dbReference type="STRING" id="1890364.A0A2P6NN28"/>
<evidence type="ECO:0000256" key="12">
    <source>
        <dbReference type="ARBA" id="ARBA00043086"/>
    </source>
</evidence>
<sequence>MSSSGWRTFHSTTSRDFRLNTRRLLLRLSLGSKGLRKASRLLKSVLHCESHLLYISPDKVTRAMRMVQVSISKLHRNIQVLLYGRFHPRGNVVTSARRSLPWRLHGVTGVNFYKTKERAVDTQDSLDIQMIGFRIRQRPTAACGTMSTNENRNISIMSDSSDDEKPQNVYVPFGQREEWEDVTPVPQDDGPNPVCRIAYDDQFTDTMNYFRAIVRSDERSPRALAITGDAIRLNTGNYTAWYYRRLVLDSLKSDLPKELEFITSIGIKNPKNYQIWYHRRAIVEKLGDYSRERQYTEEHIQQDSKNYHAWAHRQWVVETNGWWDTELEYIDKLLQYDVRNNSAWNQRYFAITRNKTRQVDQNLATQETDYAISYAKKAPNNQSPWLYIKGLNNQDVGKLKEICEHFHQNYPTSPHAAGMLAELHQKEGNKTRSDELYNLLANNLDSIHKKYWIYKMQQE</sequence>
<evidence type="ECO:0000256" key="2">
    <source>
        <dbReference type="ARBA" id="ARBA00006734"/>
    </source>
</evidence>
<protein>
    <recommendedName>
        <fullName evidence="9">Protein farnesyltransferase/geranylgeranyltransferase type-1 subunit alpha</fullName>
        <ecNumber evidence="4">2.5.1.58</ecNumber>
        <ecNumber evidence="3">2.5.1.59</ecNumber>
    </recommendedName>
    <alternativeName>
        <fullName evidence="12">CAAX farnesyltransferase subunit alpha</fullName>
    </alternativeName>
    <alternativeName>
        <fullName evidence="11">FTase-alpha</fullName>
    </alternativeName>
    <alternativeName>
        <fullName evidence="10">Ras proteins prenyltransferase subunit alpha</fullName>
    </alternativeName>
    <alternativeName>
        <fullName evidence="13">Type I protein geranyl-geranyltransferase subunit alpha</fullName>
    </alternativeName>
</protein>
<dbReference type="InterPro" id="IPR002088">
    <property type="entry name" value="Prenyl_trans_a"/>
</dbReference>
<dbReference type="GO" id="GO:0005953">
    <property type="term" value="C:CAAX-protein geranylgeranyltransferase complex"/>
    <property type="evidence" value="ECO:0007669"/>
    <property type="project" value="TreeGrafter"/>
</dbReference>
<evidence type="ECO:0000256" key="10">
    <source>
        <dbReference type="ARBA" id="ARBA00041392"/>
    </source>
</evidence>
<dbReference type="PROSITE" id="PS51147">
    <property type="entry name" value="PFTA"/>
    <property type="match status" value="4"/>
</dbReference>
<comment type="caution">
    <text evidence="14">The sequence shown here is derived from an EMBL/GenBank/DDBJ whole genome shotgun (WGS) entry which is preliminary data.</text>
</comment>
<name>A0A2P6NN28_9EUKA</name>
<dbReference type="EC" id="2.5.1.59" evidence="3"/>
<dbReference type="Proteomes" id="UP000241769">
    <property type="component" value="Unassembled WGS sequence"/>
</dbReference>
<dbReference type="Pfam" id="PF01239">
    <property type="entry name" value="PPTA"/>
    <property type="match status" value="4"/>
</dbReference>
<dbReference type="EC" id="2.5.1.58" evidence="4"/>
<evidence type="ECO:0000256" key="6">
    <source>
        <dbReference type="ARBA" id="ARBA00022679"/>
    </source>
</evidence>
<evidence type="ECO:0000256" key="11">
    <source>
        <dbReference type="ARBA" id="ARBA00042436"/>
    </source>
</evidence>
<dbReference type="GO" id="GO:0004660">
    <property type="term" value="F:protein farnesyltransferase activity"/>
    <property type="evidence" value="ECO:0007669"/>
    <property type="project" value="UniProtKB-EC"/>
</dbReference>
<gene>
    <name evidence="14" type="ORF">PROFUN_07047</name>
</gene>
<dbReference type="GO" id="GO:0004662">
    <property type="term" value="F:CAAX-protein geranylgeranyltransferase activity"/>
    <property type="evidence" value="ECO:0007669"/>
    <property type="project" value="UniProtKB-EC"/>
</dbReference>
<comment type="similarity">
    <text evidence="2">Belongs to the protein prenyltransferase subunit alpha family.</text>
</comment>
<evidence type="ECO:0000256" key="4">
    <source>
        <dbReference type="ARBA" id="ARBA00012702"/>
    </source>
</evidence>
<dbReference type="SUPFAM" id="SSF48439">
    <property type="entry name" value="Protein prenylyltransferase"/>
    <property type="match status" value="1"/>
</dbReference>
<keyword evidence="5" id="KW-0637">Prenyltransferase</keyword>
<dbReference type="PANTHER" id="PTHR11129:SF1">
    <property type="entry name" value="PROTEIN FARNESYLTRANSFERASE_GERANYLGERANYLTRANSFERASE TYPE-1 SUBUNIT ALPHA"/>
    <property type="match status" value="1"/>
</dbReference>
<evidence type="ECO:0000313" key="14">
    <source>
        <dbReference type="EMBL" id="PRP85339.1"/>
    </source>
</evidence>
<accession>A0A2P6NN28</accession>
<dbReference type="AlphaFoldDB" id="A0A2P6NN28"/>
<evidence type="ECO:0000256" key="7">
    <source>
        <dbReference type="ARBA" id="ARBA00022737"/>
    </source>
</evidence>
<dbReference type="FunCoup" id="A0A2P6NN28">
    <property type="interactions" value="783"/>
</dbReference>
<reference evidence="14 15" key="1">
    <citation type="journal article" date="2018" name="Genome Biol. Evol.">
        <title>Multiple Roots of Fruiting Body Formation in Amoebozoa.</title>
        <authorList>
            <person name="Hillmann F."/>
            <person name="Forbes G."/>
            <person name="Novohradska S."/>
            <person name="Ferling I."/>
            <person name="Riege K."/>
            <person name="Groth M."/>
            <person name="Westermann M."/>
            <person name="Marz M."/>
            <person name="Spaller T."/>
            <person name="Winckler T."/>
            <person name="Schaap P."/>
            <person name="Glockner G."/>
        </authorList>
    </citation>
    <scope>NUCLEOTIDE SEQUENCE [LARGE SCALE GENOMIC DNA]</scope>
    <source>
        <strain evidence="14 15">Jena</strain>
    </source>
</reference>
<dbReference type="EMBL" id="MDYQ01000046">
    <property type="protein sequence ID" value="PRP85339.1"/>
    <property type="molecule type" value="Genomic_DNA"/>
</dbReference>
<keyword evidence="8" id="KW-0460">Magnesium</keyword>
<evidence type="ECO:0000256" key="1">
    <source>
        <dbReference type="ARBA" id="ARBA00001946"/>
    </source>
</evidence>
<evidence type="ECO:0000256" key="13">
    <source>
        <dbReference type="ARBA" id="ARBA00043219"/>
    </source>
</evidence>
<evidence type="ECO:0000256" key="9">
    <source>
        <dbReference type="ARBA" id="ARBA00040965"/>
    </source>
</evidence>
<evidence type="ECO:0000256" key="5">
    <source>
        <dbReference type="ARBA" id="ARBA00022602"/>
    </source>
</evidence>
<dbReference type="GO" id="GO:0005965">
    <property type="term" value="C:protein farnesyltransferase complex"/>
    <property type="evidence" value="ECO:0007669"/>
    <property type="project" value="TreeGrafter"/>
</dbReference>
<keyword evidence="7" id="KW-0677">Repeat</keyword>
<dbReference type="InParanoid" id="A0A2P6NN28"/>